<evidence type="ECO:0000256" key="1">
    <source>
        <dbReference type="ARBA" id="ARBA00010617"/>
    </source>
</evidence>
<evidence type="ECO:0000256" key="8">
    <source>
        <dbReference type="RuleBase" id="RU000461"/>
    </source>
</evidence>
<evidence type="ECO:0000256" key="2">
    <source>
        <dbReference type="ARBA" id="ARBA00022617"/>
    </source>
</evidence>
<dbReference type="PANTHER" id="PTHR24291">
    <property type="entry name" value="CYTOCHROME P450 FAMILY 4"/>
    <property type="match status" value="1"/>
</dbReference>
<name>A0A2S9YPE4_9BACT</name>
<keyword evidence="5 7" id="KW-0408">Iron</keyword>
<dbReference type="InterPro" id="IPR017972">
    <property type="entry name" value="Cyt_P450_CS"/>
</dbReference>
<dbReference type="Gene3D" id="1.10.630.10">
    <property type="entry name" value="Cytochrome P450"/>
    <property type="match status" value="1"/>
</dbReference>
<dbReference type="AlphaFoldDB" id="A0A2S9YPE4"/>
<comment type="cofactor">
    <cofactor evidence="7">
        <name>heme</name>
        <dbReference type="ChEBI" id="CHEBI:30413"/>
    </cofactor>
</comment>
<reference evidence="9 10" key="1">
    <citation type="submission" date="2018-03" db="EMBL/GenBank/DDBJ databases">
        <title>Draft Genome Sequences of the Obligatory Marine Myxobacteria Enhygromyxa salina SWB007.</title>
        <authorList>
            <person name="Poehlein A."/>
            <person name="Moghaddam J.A."/>
            <person name="Harms H."/>
            <person name="Alanjari M."/>
            <person name="Koenig G.M."/>
            <person name="Daniel R."/>
            <person name="Schaeberle T.F."/>
        </authorList>
    </citation>
    <scope>NUCLEOTIDE SEQUENCE [LARGE SCALE GENOMIC DNA]</scope>
    <source>
        <strain evidence="9 10">SWB007</strain>
    </source>
</reference>
<protein>
    <submittedName>
        <fullName evidence="9">Epi-isozizaene 5-monooxygenase/(E)-beta-farnesene synthase</fullName>
        <ecNumber evidence="9">1.14.13.106</ecNumber>
    </submittedName>
</protein>
<dbReference type="GO" id="GO:0004497">
    <property type="term" value="F:monooxygenase activity"/>
    <property type="evidence" value="ECO:0007669"/>
    <property type="project" value="UniProtKB-KW"/>
</dbReference>
<evidence type="ECO:0000256" key="6">
    <source>
        <dbReference type="ARBA" id="ARBA00023033"/>
    </source>
</evidence>
<comment type="caution">
    <text evidence="9">The sequence shown here is derived from an EMBL/GenBank/DDBJ whole genome shotgun (WGS) entry which is preliminary data.</text>
</comment>
<dbReference type="InterPro" id="IPR001128">
    <property type="entry name" value="Cyt_P450"/>
</dbReference>
<keyword evidence="6 8" id="KW-0503">Monooxygenase</keyword>
<evidence type="ECO:0000313" key="10">
    <source>
        <dbReference type="Proteomes" id="UP000238823"/>
    </source>
</evidence>
<keyword evidence="3 7" id="KW-0479">Metal-binding</keyword>
<dbReference type="SUPFAM" id="SSF48264">
    <property type="entry name" value="Cytochrome P450"/>
    <property type="match status" value="1"/>
</dbReference>
<dbReference type="PROSITE" id="PS00086">
    <property type="entry name" value="CYTOCHROME_P450"/>
    <property type="match status" value="1"/>
</dbReference>
<dbReference type="PRINTS" id="PR00385">
    <property type="entry name" value="P450"/>
</dbReference>
<dbReference type="Pfam" id="PF00067">
    <property type="entry name" value="p450"/>
    <property type="match status" value="1"/>
</dbReference>
<evidence type="ECO:0000256" key="5">
    <source>
        <dbReference type="ARBA" id="ARBA00023004"/>
    </source>
</evidence>
<dbReference type="GO" id="GO:0020037">
    <property type="term" value="F:heme binding"/>
    <property type="evidence" value="ECO:0007669"/>
    <property type="project" value="InterPro"/>
</dbReference>
<keyword evidence="4 8" id="KW-0560">Oxidoreductase</keyword>
<dbReference type="Proteomes" id="UP000238823">
    <property type="component" value="Unassembled WGS sequence"/>
</dbReference>
<proteinExistence type="inferred from homology"/>
<dbReference type="InterPro" id="IPR050196">
    <property type="entry name" value="Cytochrome_P450_Monoox"/>
</dbReference>
<dbReference type="PRINTS" id="PR00463">
    <property type="entry name" value="EP450I"/>
</dbReference>
<dbReference type="InterPro" id="IPR002401">
    <property type="entry name" value="Cyt_P450_E_grp-I"/>
</dbReference>
<evidence type="ECO:0000256" key="3">
    <source>
        <dbReference type="ARBA" id="ARBA00022723"/>
    </source>
</evidence>
<dbReference type="EC" id="1.14.13.106" evidence="9"/>
<dbReference type="PANTHER" id="PTHR24291:SF50">
    <property type="entry name" value="BIFUNCTIONAL ALBAFLAVENONE MONOOXYGENASE_TERPENE SYNTHASE"/>
    <property type="match status" value="1"/>
</dbReference>
<dbReference type="GO" id="GO:0005506">
    <property type="term" value="F:iron ion binding"/>
    <property type="evidence" value="ECO:0007669"/>
    <property type="project" value="InterPro"/>
</dbReference>
<organism evidence="9 10">
    <name type="scientific">Enhygromyxa salina</name>
    <dbReference type="NCBI Taxonomy" id="215803"/>
    <lineage>
        <taxon>Bacteria</taxon>
        <taxon>Pseudomonadati</taxon>
        <taxon>Myxococcota</taxon>
        <taxon>Polyangia</taxon>
        <taxon>Nannocystales</taxon>
        <taxon>Nannocystaceae</taxon>
        <taxon>Enhygromyxa</taxon>
    </lineage>
</organism>
<dbReference type="EMBL" id="PVNL01000063">
    <property type="protein sequence ID" value="PRQ06961.1"/>
    <property type="molecule type" value="Genomic_DNA"/>
</dbReference>
<comment type="similarity">
    <text evidence="1 8">Belongs to the cytochrome P450 family.</text>
</comment>
<dbReference type="InterPro" id="IPR036396">
    <property type="entry name" value="Cyt_P450_sf"/>
</dbReference>
<feature type="binding site" description="axial binding residue" evidence="7">
    <location>
        <position position="406"/>
    </location>
    <ligand>
        <name>heme</name>
        <dbReference type="ChEBI" id="CHEBI:30413"/>
    </ligand>
    <ligandPart>
        <name>Fe</name>
        <dbReference type="ChEBI" id="CHEBI:18248"/>
    </ligandPart>
</feature>
<gene>
    <name evidence="9" type="ORF">ENSA7_33850</name>
</gene>
<accession>A0A2S9YPE4</accession>
<evidence type="ECO:0000313" key="9">
    <source>
        <dbReference type="EMBL" id="PRQ06961.1"/>
    </source>
</evidence>
<evidence type="ECO:0000256" key="4">
    <source>
        <dbReference type="ARBA" id="ARBA00023002"/>
    </source>
</evidence>
<sequence>MTSAARSPILAPVPRAPVPELRGLTRYGNTLELMLDTDGFMARTFDSADVVRARFGGDWVVLARAPELIEQVLVTQSRSFMKDRITRDVAELLGNGLLVSDGELWRRQRRLVQPAFSRDRIADYAGGMVEAARRHAAAWREGQVADLYGMLMRLTRDVVVATLLRGKHVQNADDFGAALETLMARYADWRHAVFPGLGRLPLPENRRFAAARRRMYAQVDAVIAERRRSGSGDSGDLLDLLGMLMAARDECPAQLSDEQLRAEVLIFYIAGHETVAMTLSWVFALLSRRPSAWDLLTREVDAVLGMRDATAEDAPKLAYTEQVILEAMRLYPPIWTIGREALEDVELDGLTLTRGTQVWLVQWAAHRNPRYFPQPLAFLPERWENDLGARLPRFAYFPFSGGPRQCIGNRFAMLETVLVLATLVQRWRPEIAPRDQPKPRFSISLRPSGPLRARLRAR</sequence>
<dbReference type="GO" id="GO:0016705">
    <property type="term" value="F:oxidoreductase activity, acting on paired donors, with incorporation or reduction of molecular oxygen"/>
    <property type="evidence" value="ECO:0007669"/>
    <property type="project" value="InterPro"/>
</dbReference>
<keyword evidence="2 7" id="KW-0349">Heme</keyword>
<evidence type="ECO:0000256" key="7">
    <source>
        <dbReference type="PIRSR" id="PIRSR602401-1"/>
    </source>
</evidence>